<protein>
    <recommendedName>
        <fullName evidence="1">Autotransporter domain-containing protein</fullName>
    </recommendedName>
</protein>
<evidence type="ECO:0000313" key="2">
    <source>
        <dbReference type="EMBL" id="AVY95409.1"/>
    </source>
</evidence>
<dbReference type="KEGG" id="maer:DAI18_16180"/>
<proteinExistence type="predicted"/>
<dbReference type="PROSITE" id="PS51208">
    <property type="entry name" value="AUTOTRANSPORTER"/>
    <property type="match status" value="1"/>
</dbReference>
<dbReference type="EMBL" id="CP028519">
    <property type="protein sequence ID" value="AVY95409.1"/>
    <property type="molecule type" value="Genomic_DNA"/>
</dbReference>
<gene>
    <name evidence="2" type="ORF">DAI18_16180</name>
</gene>
<organism evidence="2 3">
    <name type="scientific">Microvirgula aerodenitrificans</name>
    <dbReference type="NCBI Taxonomy" id="57480"/>
    <lineage>
        <taxon>Bacteria</taxon>
        <taxon>Pseudomonadati</taxon>
        <taxon>Pseudomonadota</taxon>
        <taxon>Betaproteobacteria</taxon>
        <taxon>Neisseriales</taxon>
        <taxon>Aquaspirillaceae</taxon>
        <taxon>Microvirgula</taxon>
    </lineage>
</organism>
<dbReference type="Gene3D" id="2.40.128.130">
    <property type="entry name" value="Autotransporter beta-domain"/>
    <property type="match status" value="1"/>
</dbReference>
<evidence type="ECO:0000259" key="1">
    <source>
        <dbReference type="PROSITE" id="PS51208"/>
    </source>
</evidence>
<feature type="domain" description="Autotransporter" evidence="1">
    <location>
        <begin position="1"/>
        <end position="83"/>
    </location>
</feature>
<dbReference type="InterPro" id="IPR036709">
    <property type="entry name" value="Autotransporte_beta_dom_sf"/>
</dbReference>
<dbReference type="SUPFAM" id="SSF103515">
    <property type="entry name" value="Autotransporter"/>
    <property type="match status" value="1"/>
</dbReference>
<dbReference type="OrthoDB" id="5760545at2"/>
<keyword evidence="3" id="KW-1185">Reference proteome</keyword>
<sequence>MRARGQLGWLHADGDLRPVGAMAFAGGGNFAPAGLPVARDVLQVELGADIALNRSASLGLYYAGQFAGQVSDHSLRAEAVWRF</sequence>
<accession>A0A2S0PDE7</accession>
<dbReference type="STRING" id="1122240.GCA_000620105_02703"/>
<dbReference type="Proteomes" id="UP000244173">
    <property type="component" value="Chromosome"/>
</dbReference>
<dbReference type="Pfam" id="PF03797">
    <property type="entry name" value="Autotransporter"/>
    <property type="match status" value="1"/>
</dbReference>
<name>A0A2S0PDE7_9NEIS</name>
<evidence type="ECO:0000313" key="3">
    <source>
        <dbReference type="Proteomes" id="UP000244173"/>
    </source>
</evidence>
<dbReference type="InterPro" id="IPR005546">
    <property type="entry name" value="Autotransporte_beta"/>
</dbReference>
<reference evidence="2 3" key="1">
    <citation type="submission" date="2018-04" db="EMBL/GenBank/DDBJ databases">
        <title>Denitrifier Microvirgula.</title>
        <authorList>
            <person name="Anderson E."/>
            <person name="Jang J."/>
            <person name="Ishii S."/>
        </authorList>
    </citation>
    <scope>NUCLEOTIDE SEQUENCE [LARGE SCALE GENOMIC DNA]</scope>
    <source>
        <strain evidence="2 3">BE2.4</strain>
    </source>
</reference>
<dbReference type="AlphaFoldDB" id="A0A2S0PDE7"/>